<accession>A0A1I7UX79</accession>
<feature type="transmembrane region" description="Helical" evidence="2">
    <location>
        <begin position="13"/>
        <end position="37"/>
    </location>
</feature>
<feature type="compositionally biased region" description="Basic residues" evidence="1">
    <location>
        <begin position="43"/>
        <end position="57"/>
    </location>
</feature>
<feature type="compositionally biased region" description="Basic and acidic residues" evidence="1">
    <location>
        <begin position="180"/>
        <end position="199"/>
    </location>
</feature>
<organism evidence="3 4">
    <name type="scientific">Caenorhabditis tropicalis</name>
    <dbReference type="NCBI Taxonomy" id="1561998"/>
    <lineage>
        <taxon>Eukaryota</taxon>
        <taxon>Metazoa</taxon>
        <taxon>Ecdysozoa</taxon>
        <taxon>Nematoda</taxon>
        <taxon>Chromadorea</taxon>
        <taxon>Rhabditida</taxon>
        <taxon>Rhabditina</taxon>
        <taxon>Rhabditomorpha</taxon>
        <taxon>Rhabditoidea</taxon>
        <taxon>Rhabditidae</taxon>
        <taxon>Peloderinae</taxon>
        <taxon>Caenorhabditis</taxon>
    </lineage>
</organism>
<name>A0A1I7UX79_9PELO</name>
<proteinExistence type="predicted"/>
<dbReference type="AlphaFoldDB" id="A0A1I7UX79"/>
<protein>
    <submittedName>
        <fullName evidence="4">Uncharacterized protein</fullName>
    </submittedName>
</protein>
<feature type="region of interest" description="Disordered" evidence="1">
    <location>
        <begin position="43"/>
        <end position="155"/>
    </location>
</feature>
<feature type="compositionally biased region" description="Basic and acidic residues" evidence="1">
    <location>
        <begin position="239"/>
        <end position="268"/>
    </location>
</feature>
<feature type="compositionally biased region" description="Low complexity" evidence="1">
    <location>
        <begin position="58"/>
        <end position="72"/>
    </location>
</feature>
<evidence type="ECO:0000256" key="1">
    <source>
        <dbReference type="SAM" id="MobiDB-lite"/>
    </source>
</evidence>
<dbReference type="STRING" id="1561998.A0A1I7UX79"/>
<keyword evidence="2" id="KW-0812">Transmembrane</keyword>
<evidence type="ECO:0000313" key="3">
    <source>
        <dbReference type="Proteomes" id="UP000095282"/>
    </source>
</evidence>
<keyword evidence="3" id="KW-1185">Reference proteome</keyword>
<feature type="region of interest" description="Disordered" evidence="1">
    <location>
        <begin position="179"/>
        <end position="291"/>
    </location>
</feature>
<feature type="compositionally biased region" description="Low complexity" evidence="1">
    <location>
        <begin position="91"/>
        <end position="101"/>
    </location>
</feature>
<keyword evidence="2" id="KW-0472">Membrane</keyword>
<dbReference type="WBParaSite" id="Csp11.Scaffold630.g20241.t1">
    <property type="protein sequence ID" value="Csp11.Scaffold630.g20241.t1"/>
    <property type="gene ID" value="Csp11.Scaffold630.g20241"/>
</dbReference>
<feature type="compositionally biased region" description="Basic and acidic residues" evidence="1">
    <location>
        <begin position="281"/>
        <end position="291"/>
    </location>
</feature>
<feature type="compositionally biased region" description="Basic and acidic residues" evidence="1">
    <location>
        <begin position="221"/>
        <end position="230"/>
    </location>
</feature>
<evidence type="ECO:0000256" key="2">
    <source>
        <dbReference type="SAM" id="Phobius"/>
    </source>
</evidence>
<dbReference type="eggNOG" id="ENOG502TIMW">
    <property type="taxonomic scope" value="Eukaryota"/>
</dbReference>
<dbReference type="Proteomes" id="UP000095282">
    <property type="component" value="Unplaced"/>
</dbReference>
<evidence type="ECO:0000313" key="4">
    <source>
        <dbReference type="WBParaSite" id="Csp11.Scaffold630.g20241.t1"/>
    </source>
</evidence>
<sequence length="291" mass="31585">MLFKWICFASVDVWAHLLWFVVVQNGCLLLAVVFALVNCKKGKKQKPSSKNKVKKPAKTTSSGTTTGGTTTTPEAMTAAPEIAAIPKPSGTATTTTTTTTDTDTKTKTADAAVEKPAATGSANIKIKKKKKKTEDCDEKKATEEGKEPTLEFNHENTLRIEMTTTDCVDAYNPGEADAAEAAKLEKKQSQHAKKGDSKKVKGKGKKKKDPTVQSIDCAQVAEEKGKDKVHNSKKSKKSEKKEKQPRSANDKKLDTMIEDEGGAKDKKMATMIEDETPQTPKGDHKESDEAK</sequence>
<feature type="compositionally biased region" description="Basic and acidic residues" evidence="1">
    <location>
        <begin position="132"/>
        <end position="155"/>
    </location>
</feature>
<reference evidence="4" key="1">
    <citation type="submission" date="2016-11" db="UniProtKB">
        <authorList>
            <consortium name="WormBaseParasite"/>
        </authorList>
    </citation>
    <scope>IDENTIFICATION</scope>
</reference>
<keyword evidence="2" id="KW-1133">Transmembrane helix</keyword>